<feature type="binding site" evidence="5">
    <location>
        <begin position="313"/>
        <end position="320"/>
    </location>
    <ligand>
        <name>ATP</name>
        <dbReference type="ChEBI" id="CHEBI:30616"/>
    </ligand>
</feature>
<keyword evidence="10" id="KW-1185">Reference proteome</keyword>
<keyword evidence="4" id="KW-0963">Cytoplasm</keyword>
<proteinExistence type="inferred from homology"/>
<feature type="region of interest" description="Disordered" evidence="8">
    <location>
        <begin position="1"/>
        <end position="46"/>
    </location>
</feature>
<keyword evidence="4" id="KW-0206">Cytoskeleton</keyword>
<dbReference type="WBParaSite" id="L893_g3958.t1">
    <property type="protein sequence ID" value="L893_g3958.t1"/>
    <property type="gene ID" value="L893_g3958"/>
</dbReference>
<keyword evidence="2 5" id="KW-0547">Nucleotide-binding</keyword>
<evidence type="ECO:0000256" key="6">
    <source>
        <dbReference type="RuleBase" id="RU000394"/>
    </source>
</evidence>
<evidence type="ECO:0000256" key="3">
    <source>
        <dbReference type="ARBA" id="ARBA00022840"/>
    </source>
</evidence>
<dbReference type="InterPro" id="IPR027417">
    <property type="entry name" value="P-loop_NTPase"/>
</dbReference>
<keyword evidence="7" id="KW-0175">Coiled coil</keyword>
<dbReference type="SMART" id="SM00129">
    <property type="entry name" value="KISc"/>
    <property type="match status" value="1"/>
</dbReference>
<evidence type="ECO:0000256" key="7">
    <source>
        <dbReference type="SAM" id="Coils"/>
    </source>
</evidence>
<dbReference type="GO" id="GO:0005874">
    <property type="term" value="C:microtubule"/>
    <property type="evidence" value="ECO:0007669"/>
    <property type="project" value="UniProtKB-KW"/>
</dbReference>
<feature type="coiled-coil region" evidence="7">
    <location>
        <begin position="94"/>
        <end position="210"/>
    </location>
</feature>
<sequence length="563" mass="63466">MPKQPPKKTYGSTRIPRAPIVPARRASSNCPSSSGSPKVHRPSAVPRQVHTFSVPSLEEVRTLKNPSMGHLPCSARHMSSLWTSLKSKLPPENYEAIKDYCDEQEERVEKLTEQKIKQLESDINKYKESLENAQEELSLTKKRLRDLEVKNAELERALTTAAAEMAKQRNEFDQIKSGMERDALQALNKISTLKAEIESQNELRRKLEQQHEVDVRQLHNEIVDLKGNIRVMVRVRNFIQHDCGDSVSNSTVKIPNQRTIHLDSNGRTNGRTVTYEFPQVFGMKSTQDDVFKSVQDLTRSALDGYNICVMAYGQTGSGKTFTMRGGDDNNAGIIPRTVQFLLSEQKRLAHLGWRYDFSVSFMEIYKDQVFDLLSLRRDSLIPRIGTSSVQIPKLTEVNLFSDSDMDSLLRMADATRSTAATKCNEFSSRSHAIFKLIINGHNETTGENFKSELNLVDLAGSERVKESEASGERFTETTHINKSLSALQNVLRARLLKQNHIPYRDSKLTSVLQESLESLGKGSSKTLMIVTVAPTEKHLAETRRSLEFAIQTSTVNIGTAKRN</sequence>
<keyword evidence="5 6" id="KW-0505">Motor protein</keyword>
<comment type="subcellular location">
    <subcellularLocation>
        <location evidence="1">Cytoplasm</location>
        <location evidence="1">Cytoskeleton</location>
    </subcellularLocation>
</comment>
<dbReference type="PRINTS" id="PR00380">
    <property type="entry name" value="KINESINHEAVY"/>
</dbReference>
<dbReference type="PROSITE" id="PS50067">
    <property type="entry name" value="KINESIN_MOTOR_2"/>
    <property type="match status" value="1"/>
</dbReference>
<dbReference type="InterPro" id="IPR019821">
    <property type="entry name" value="Kinesin_motor_CS"/>
</dbReference>
<dbReference type="InterPro" id="IPR001752">
    <property type="entry name" value="Kinesin_motor_dom"/>
</dbReference>
<dbReference type="GO" id="GO:0007018">
    <property type="term" value="P:microtubule-based movement"/>
    <property type="evidence" value="ECO:0007669"/>
    <property type="project" value="InterPro"/>
</dbReference>
<comment type="similarity">
    <text evidence="5 6">Belongs to the TRAFAC class myosin-kinesin ATPase superfamily. Kinesin family.</text>
</comment>
<dbReference type="Gene3D" id="3.40.850.10">
    <property type="entry name" value="Kinesin motor domain"/>
    <property type="match status" value="1"/>
</dbReference>
<evidence type="ECO:0000256" key="2">
    <source>
        <dbReference type="ARBA" id="ARBA00022741"/>
    </source>
</evidence>
<organism evidence="10 11">
    <name type="scientific">Steinernema glaseri</name>
    <dbReference type="NCBI Taxonomy" id="37863"/>
    <lineage>
        <taxon>Eukaryota</taxon>
        <taxon>Metazoa</taxon>
        <taxon>Ecdysozoa</taxon>
        <taxon>Nematoda</taxon>
        <taxon>Chromadorea</taxon>
        <taxon>Rhabditida</taxon>
        <taxon>Tylenchina</taxon>
        <taxon>Panagrolaimomorpha</taxon>
        <taxon>Strongyloidoidea</taxon>
        <taxon>Steinernematidae</taxon>
        <taxon>Steinernema</taxon>
    </lineage>
</organism>
<dbReference type="PROSITE" id="PS00411">
    <property type="entry name" value="KINESIN_MOTOR_1"/>
    <property type="match status" value="1"/>
</dbReference>
<evidence type="ECO:0000256" key="4">
    <source>
        <dbReference type="ARBA" id="ARBA00023212"/>
    </source>
</evidence>
<reference evidence="11" key="1">
    <citation type="submission" date="2016-11" db="UniProtKB">
        <authorList>
            <consortium name="WormBaseParasite"/>
        </authorList>
    </citation>
    <scope>IDENTIFICATION</scope>
</reference>
<dbReference type="AlphaFoldDB" id="A0A1I8AC74"/>
<dbReference type="InterPro" id="IPR036961">
    <property type="entry name" value="Kinesin_motor_dom_sf"/>
</dbReference>
<name>A0A1I8AC74_9BILA</name>
<dbReference type="GO" id="GO:0003777">
    <property type="term" value="F:microtubule motor activity"/>
    <property type="evidence" value="ECO:0007669"/>
    <property type="project" value="InterPro"/>
</dbReference>
<dbReference type="GO" id="GO:0008017">
    <property type="term" value="F:microtubule binding"/>
    <property type="evidence" value="ECO:0007669"/>
    <property type="project" value="InterPro"/>
</dbReference>
<evidence type="ECO:0000259" key="9">
    <source>
        <dbReference type="PROSITE" id="PS50067"/>
    </source>
</evidence>
<evidence type="ECO:0000256" key="8">
    <source>
        <dbReference type="SAM" id="MobiDB-lite"/>
    </source>
</evidence>
<dbReference type="Pfam" id="PF00225">
    <property type="entry name" value="Kinesin"/>
    <property type="match status" value="1"/>
</dbReference>
<evidence type="ECO:0000313" key="11">
    <source>
        <dbReference type="WBParaSite" id="L893_g3958.t1"/>
    </source>
</evidence>
<accession>A0A1I8AC74</accession>
<dbReference type="Proteomes" id="UP000095287">
    <property type="component" value="Unplaced"/>
</dbReference>
<feature type="domain" description="Kinesin motor" evidence="9">
    <location>
        <begin position="228"/>
        <end position="555"/>
    </location>
</feature>
<keyword evidence="3 5" id="KW-0067">ATP-binding</keyword>
<evidence type="ECO:0000256" key="1">
    <source>
        <dbReference type="ARBA" id="ARBA00004245"/>
    </source>
</evidence>
<keyword evidence="6" id="KW-0493">Microtubule</keyword>
<dbReference type="PANTHER" id="PTHR47972:SF30">
    <property type="entry name" value="KINESIN MOTOR DOMAIN-CONTAINING PROTEIN"/>
    <property type="match status" value="1"/>
</dbReference>
<dbReference type="SUPFAM" id="SSF52540">
    <property type="entry name" value="P-loop containing nucleoside triphosphate hydrolases"/>
    <property type="match status" value="1"/>
</dbReference>
<evidence type="ECO:0000313" key="10">
    <source>
        <dbReference type="Proteomes" id="UP000095287"/>
    </source>
</evidence>
<dbReference type="InterPro" id="IPR027640">
    <property type="entry name" value="Kinesin-like_fam"/>
</dbReference>
<feature type="compositionally biased region" description="Low complexity" evidence="8">
    <location>
        <begin position="14"/>
        <end position="36"/>
    </location>
</feature>
<protein>
    <recommendedName>
        <fullName evidence="6">Kinesin-like protein</fullName>
    </recommendedName>
</protein>
<dbReference type="PANTHER" id="PTHR47972">
    <property type="entry name" value="KINESIN-LIKE PROTEIN KLP-3"/>
    <property type="match status" value="1"/>
</dbReference>
<dbReference type="GO" id="GO:0005524">
    <property type="term" value="F:ATP binding"/>
    <property type="evidence" value="ECO:0007669"/>
    <property type="project" value="UniProtKB-UniRule"/>
</dbReference>
<evidence type="ECO:0000256" key="5">
    <source>
        <dbReference type="PROSITE-ProRule" id="PRU00283"/>
    </source>
</evidence>